<accession>A0A3N4KJH0</accession>
<keyword evidence="5" id="KW-1185">Reference proteome</keyword>
<proteinExistence type="predicted"/>
<keyword evidence="2" id="KW-1133">Transmembrane helix</keyword>
<reference evidence="4 5" key="1">
    <citation type="journal article" date="2018" name="Nat. Ecol. Evol.">
        <title>Pezizomycetes genomes reveal the molecular basis of ectomycorrhizal truffle lifestyle.</title>
        <authorList>
            <person name="Murat C."/>
            <person name="Payen T."/>
            <person name="Noel B."/>
            <person name="Kuo A."/>
            <person name="Morin E."/>
            <person name="Chen J."/>
            <person name="Kohler A."/>
            <person name="Krizsan K."/>
            <person name="Balestrini R."/>
            <person name="Da Silva C."/>
            <person name="Montanini B."/>
            <person name="Hainaut M."/>
            <person name="Levati E."/>
            <person name="Barry K.W."/>
            <person name="Belfiori B."/>
            <person name="Cichocki N."/>
            <person name="Clum A."/>
            <person name="Dockter R.B."/>
            <person name="Fauchery L."/>
            <person name="Guy J."/>
            <person name="Iotti M."/>
            <person name="Le Tacon F."/>
            <person name="Lindquist E.A."/>
            <person name="Lipzen A."/>
            <person name="Malagnac F."/>
            <person name="Mello A."/>
            <person name="Molinier V."/>
            <person name="Miyauchi S."/>
            <person name="Poulain J."/>
            <person name="Riccioni C."/>
            <person name="Rubini A."/>
            <person name="Sitrit Y."/>
            <person name="Splivallo R."/>
            <person name="Traeger S."/>
            <person name="Wang M."/>
            <person name="Zifcakova L."/>
            <person name="Wipf D."/>
            <person name="Zambonelli A."/>
            <person name="Paolocci F."/>
            <person name="Nowrousian M."/>
            <person name="Ottonello S."/>
            <person name="Baldrian P."/>
            <person name="Spatafora J.W."/>
            <person name="Henrissat B."/>
            <person name="Nagy L.G."/>
            <person name="Aury J.M."/>
            <person name="Wincker P."/>
            <person name="Grigoriev I.V."/>
            <person name="Bonfante P."/>
            <person name="Martin F.M."/>
        </authorList>
    </citation>
    <scope>NUCLEOTIDE SEQUENCE [LARGE SCALE GENOMIC DNA]</scope>
    <source>
        <strain evidence="4 5">CCBAS932</strain>
    </source>
</reference>
<keyword evidence="3" id="KW-0732">Signal</keyword>
<sequence length="387" mass="41927">MRVSTIPLAALIGLPALSAAFLLPPPLDLELSPLFNTNEAEVAVLSDTPKSAVVKGTHIAVALPCIGCTWHKDVSDEEGVPFTKGLESELLFDISIPADSPNSLVINNKRIVPFTPLFGLSALQVPASASAEDVFTISHPFRPLKLGYDLLVTGTINPEVPDKKDVRVKLRVTAVDGVHNDYIPDMEVLVSEDIKTGALEIVSSYISPIVLGPGHQADMHDEEVSCQGIDCVISDMKHKLESLGIIHGKNSKKGGCHSGKKGGEAPPNLPHDGPHRGGPGRHGPHRHHHHHEHRQGGHFWSALIGHVLMPIIIGIMAGVSVSIMGVIVGQFIMKLWRFAKAYKNGGRIEDEQNEEGRGMLKAYVDEHHEEEAPPTYIEEGIEVVEKE</sequence>
<protein>
    <submittedName>
        <fullName evidence="4">Uncharacterized protein</fullName>
    </submittedName>
</protein>
<evidence type="ECO:0000313" key="5">
    <source>
        <dbReference type="Proteomes" id="UP000277580"/>
    </source>
</evidence>
<feature type="compositionally biased region" description="Basic residues" evidence="1">
    <location>
        <begin position="251"/>
        <end position="260"/>
    </location>
</feature>
<dbReference type="InParanoid" id="A0A3N4KJH0"/>
<dbReference type="PANTHER" id="PTHR40622">
    <property type="match status" value="1"/>
</dbReference>
<evidence type="ECO:0000313" key="4">
    <source>
        <dbReference type="EMBL" id="RPB09568.1"/>
    </source>
</evidence>
<feature type="region of interest" description="Disordered" evidence="1">
    <location>
        <begin position="251"/>
        <end position="294"/>
    </location>
</feature>
<dbReference type="Proteomes" id="UP000277580">
    <property type="component" value="Unassembled WGS sequence"/>
</dbReference>
<feature type="chain" id="PRO_5018181865" evidence="3">
    <location>
        <begin position="21"/>
        <end position="387"/>
    </location>
</feature>
<feature type="signal peptide" evidence="3">
    <location>
        <begin position="1"/>
        <end position="20"/>
    </location>
</feature>
<dbReference type="PANTHER" id="PTHR40622:SF1">
    <property type="match status" value="1"/>
</dbReference>
<gene>
    <name evidence="4" type="ORF">P167DRAFT_577173</name>
</gene>
<dbReference type="EMBL" id="ML119151">
    <property type="protein sequence ID" value="RPB09568.1"/>
    <property type="molecule type" value="Genomic_DNA"/>
</dbReference>
<name>A0A3N4KJH0_9PEZI</name>
<keyword evidence="2" id="KW-0812">Transmembrane</keyword>
<evidence type="ECO:0000256" key="3">
    <source>
        <dbReference type="SAM" id="SignalP"/>
    </source>
</evidence>
<keyword evidence="2" id="KW-0472">Membrane</keyword>
<evidence type="ECO:0000256" key="1">
    <source>
        <dbReference type="SAM" id="MobiDB-lite"/>
    </source>
</evidence>
<dbReference type="AlphaFoldDB" id="A0A3N4KJH0"/>
<feature type="transmembrane region" description="Helical" evidence="2">
    <location>
        <begin position="307"/>
        <end position="333"/>
    </location>
</feature>
<organism evidence="4 5">
    <name type="scientific">Morchella conica CCBAS932</name>
    <dbReference type="NCBI Taxonomy" id="1392247"/>
    <lineage>
        <taxon>Eukaryota</taxon>
        <taxon>Fungi</taxon>
        <taxon>Dikarya</taxon>
        <taxon>Ascomycota</taxon>
        <taxon>Pezizomycotina</taxon>
        <taxon>Pezizomycetes</taxon>
        <taxon>Pezizales</taxon>
        <taxon>Morchellaceae</taxon>
        <taxon>Morchella</taxon>
    </lineage>
</organism>
<evidence type="ECO:0000256" key="2">
    <source>
        <dbReference type="SAM" id="Phobius"/>
    </source>
</evidence>
<feature type="compositionally biased region" description="Basic residues" evidence="1">
    <location>
        <begin position="278"/>
        <end position="293"/>
    </location>
</feature>
<dbReference type="OrthoDB" id="5409353at2759"/>